<proteinExistence type="predicted"/>
<sequence length="25" mass="2981">MMEKSSTRAKKYLTLNSKRLKPLKK</sequence>
<evidence type="ECO:0000313" key="2">
    <source>
        <dbReference type="EMBL" id="JAH06230.1"/>
    </source>
</evidence>
<name>A0A0E9PQA1_ANGAN</name>
<evidence type="ECO:0000256" key="1">
    <source>
        <dbReference type="SAM" id="MobiDB-lite"/>
    </source>
</evidence>
<protein>
    <submittedName>
        <fullName evidence="2">Uncharacterized protein</fullName>
    </submittedName>
</protein>
<accession>A0A0E9PQA1</accession>
<dbReference type="EMBL" id="GBXM01102347">
    <property type="protein sequence ID" value="JAH06230.1"/>
    <property type="molecule type" value="Transcribed_RNA"/>
</dbReference>
<dbReference type="AlphaFoldDB" id="A0A0E9PQA1"/>
<reference evidence="2" key="2">
    <citation type="journal article" date="2015" name="Fish Shellfish Immunol.">
        <title>Early steps in the European eel (Anguilla anguilla)-Vibrio vulnificus interaction in the gills: Role of the RtxA13 toxin.</title>
        <authorList>
            <person name="Callol A."/>
            <person name="Pajuelo D."/>
            <person name="Ebbesson L."/>
            <person name="Teles M."/>
            <person name="MacKenzie S."/>
            <person name="Amaro C."/>
        </authorList>
    </citation>
    <scope>NUCLEOTIDE SEQUENCE</scope>
</reference>
<reference evidence="2" key="1">
    <citation type="submission" date="2014-11" db="EMBL/GenBank/DDBJ databases">
        <authorList>
            <person name="Amaro Gonzalez C."/>
        </authorList>
    </citation>
    <scope>NUCLEOTIDE SEQUENCE</scope>
</reference>
<organism evidence="2">
    <name type="scientific">Anguilla anguilla</name>
    <name type="common">European freshwater eel</name>
    <name type="synonym">Muraena anguilla</name>
    <dbReference type="NCBI Taxonomy" id="7936"/>
    <lineage>
        <taxon>Eukaryota</taxon>
        <taxon>Metazoa</taxon>
        <taxon>Chordata</taxon>
        <taxon>Craniata</taxon>
        <taxon>Vertebrata</taxon>
        <taxon>Euteleostomi</taxon>
        <taxon>Actinopterygii</taxon>
        <taxon>Neopterygii</taxon>
        <taxon>Teleostei</taxon>
        <taxon>Anguilliformes</taxon>
        <taxon>Anguillidae</taxon>
        <taxon>Anguilla</taxon>
    </lineage>
</organism>
<feature type="region of interest" description="Disordered" evidence="1">
    <location>
        <begin position="1"/>
        <end position="25"/>
    </location>
</feature>